<comment type="subunit">
    <text evidence="5 15">Homodimer.</text>
</comment>
<keyword evidence="8 15" id="KW-0791">Threonine biosynthesis</keyword>
<evidence type="ECO:0000256" key="4">
    <source>
        <dbReference type="ARBA" id="ARBA00010584"/>
    </source>
</evidence>
<comment type="pathway">
    <text evidence="1 15">Amino-acid biosynthesis; L-methionine biosynthesis via de novo pathway; L-homoserine from L-aspartate: step 2/3.</text>
</comment>
<keyword evidence="7 15" id="KW-0028">Amino-acid biosynthesis</keyword>
<feature type="domain" description="Semialdehyde dehydrogenase NAD-binding" evidence="16">
    <location>
        <begin position="4"/>
        <end position="121"/>
    </location>
</feature>
<dbReference type="Gene3D" id="3.40.50.720">
    <property type="entry name" value="NAD(P)-binding Rossmann-like Domain"/>
    <property type="match status" value="1"/>
</dbReference>
<evidence type="ECO:0000256" key="11">
    <source>
        <dbReference type="ARBA" id="ARBA00023002"/>
    </source>
</evidence>
<dbReference type="InterPro" id="IPR036291">
    <property type="entry name" value="NAD(P)-bd_dom_sf"/>
</dbReference>
<accession>A0ABY7QWW2</accession>
<dbReference type="InterPro" id="IPR012080">
    <property type="entry name" value="Asp_semialdehyde_DH"/>
</dbReference>
<dbReference type="EC" id="1.2.1.11" evidence="6 15"/>
<dbReference type="SUPFAM" id="SSF55347">
    <property type="entry name" value="Glyceraldehyde-3-phosphate dehydrogenase-like, C-terminal domain"/>
    <property type="match status" value="1"/>
</dbReference>
<evidence type="ECO:0000256" key="1">
    <source>
        <dbReference type="ARBA" id="ARBA00005021"/>
    </source>
</evidence>
<dbReference type="Proteomes" id="UP001210339">
    <property type="component" value="Chromosome"/>
</dbReference>
<feature type="binding site" evidence="15">
    <location>
        <begin position="39"/>
        <end position="40"/>
    </location>
    <ligand>
        <name>NADP(+)</name>
        <dbReference type="ChEBI" id="CHEBI:58349"/>
    </ligand>
</feature>
<feature type="binding site" evidence="15">
    <location>
        <position position="308"/>
    </location>
    <ligand>
        <name>NADP(+)</name>
        <dbReference type="ChEBI" id="CHEBI:58349"/>
    </ligand>
</feature>
<sequence length="327" mass="36281">MMINLAVLGATGLVGQKMRKILRERNVPFDHIFFFASKNSAGKKLYFKDAWYNILELTKDNLKQCGITHALSALDSPLAKEFLPYLAELGAIIVDNSSAFRMDDDVPLVVPEINLDAVEGNLIASPNCSTIQSVVALKPIYDAFGIKRIIYTTYQAVAGSGINGVEDLVRGDYNIANTFYPHPIAHNLLPHIDDFLDDGYTKEEMKMVNETRKIFNDQEIAITATAVRVPVFESHMVSIVVETKEPFTMDQVLEAFQGAQGVIVEDDVAHNVYPMPLNTAGKDEVFVGRIRRDHSVANGLNFICVADNTRKGAALNTIQILEKFITK</sequence>
<evidence type="ECO:0000256" key="2">
    <source>
        <dbReference type="ARBA" id="ARBA00005076"/>
    </source>
</evidence>
<evidence type="ECO:0000256" key="14">
    <source>
        <dbReference type="ARBA" id="ARBA00047891"/>
    </source>
</evidence>
<dbReference type="PIRSF" id="PIRSF000148">
    <property type="entry name" value="ASA_dh"/>
    <property type="match status" value="1"/>
</dbReference>
<feature type="binding site" evidence="15">
    <location>
        <position position="155"/>
    </location>
    <ligand>
        <name>substrate</name>
    </ligand>
</feature>
<dbReference type="PANTHER" id="PTHR46278">
    <property type="entry name" value="DEHYDROGENASE, PUTATIVE-RELATED"/>
    <property type="match status" value="1"/>
</dbReference>
<dbReference type="RefSeq" id="WP_271192284.1">
    <property type="nucleotide sequence ID" value="NZ_CP115667.1"/>
</dbReference>
<comment type="caution">
    <text evidence="15">Lacks conserved residue(s) required for the propagation of feature annotation.</text>
</comment>
<evidence type="ECO:0000256" key="5">
    <source>
        <dbReference type="ARBA" id="ARBA00011738"/>
    </source>
</evidence>
<evidence type="ECO:0000256" key="15">
    <source>
        <dbReference type="HAMAP-Rule" id="MF_02121"/>
    </source>
</evidence>
<dbReference type="CDD" id="cd02316">
    <property type="entry name" value="VcASADH2_like_N"/>
    <property type="match status" value="1"/>
</dbReference>
<comment type="pathway">
    <text evidence="2 15">Amino-acid biosynthesis; L-lysine biosynthesis via DAP pathway; (S)-tetrahydrodipicolinate from L-aspartate: step 2/4.</text>
</comment>
<dbReference type="SUPFAM" id="SSF51735">
    <property type="entry name" value="NAD(P)-binding Rossmann-fold domains"/>
    <property type="match status" value="1"/>
</dbReference>
<dbReference type="EMBL" id="CP115667">
    <property type="protein sequence ID" value="WBW50760.1"/>
    <property type="molecule type" value="Genomic_DNA"/>
</dbReference>
<dbReference type="CDD" id="cd18131">
    <property type="entry name" value="ASADH_C_bac_euk_like"/>
    <property type="match status" value="1"/>
</dbReference>
<keyword evidence="12 15" id="KW-0457">Lysine biosynthesis</keyword>
<evidence type="ECO:0000256" key="8">
    <source>
        <dbReference type="ARBA" id="ARBA00022697"/>
    </source>
</evidence>
<dbReference type="NCBIfam" id="TIGR01296">
    <property type="entry name" value="asd_B"/>
    <property type="match status" value="1"/>
</dbReference>
<proteinExistence type="inferred from homology"/>
<dbReference type="Gene3D" id="3.30.360.10">
    <property type="entry name" value="Dihydrodipicolinate Reductase, domain 2"/>
    <property type="match status" value="1"/>
</dbReference>
<evidence type="ECO:0000256" key="10">
    <source>
        <dbReference type="ARBA" id="ARBA00022915"/>
    </source>
</evidence>
<keyword evidence="18" id="KW-1185">Reference proteome</keyword>
<dbReference type="Pfam" id="PF02774">
    <property type="entry name" value="Semialdhyde_dhC"/>
    <property type="match status" value="1"/>
</dbReference>
<evidence type="ECO:0000256" key="12">
    <source>
        <dbReference type="ARBA" id="ARBA00023154"/>
    </source>
</evidence>
<feature type="binding site" evidence="15">
    <location>
        <position position="228"/>
    </location>
    <ligand>
        <name>substrate</name>
    </ligand>
</feature>
<dbReference type="InterPro" id="IPR012280">
    <property type="entry name" value="Semialdhyde_DH_dimer_dom"/>
</dbReference>
<comment type="catalytic activity">
    <reaction evidence="14 15">
        <text>L-aspartate 4-semialdehyde + phosphate + NADP(+) = 4-phospho-L-aspartate + NADPH + H(+)</text>
        <dbReference type="Rhea" id="RHEA:24284"/>
        <dbReference type="ChEBI" id="CHEBI:15378"/>
        <dbReference type="ChEBI" id="CHEBI:43474"/>
        <dbReference type="ChEBI" id="CHEBI:57535"/>
        <dbReference type="ChEBI" id="CHEBI:57783"/>
        <dbReference type="ChEBI" id="CHEBI:58349"/>
        <dbReference type="ChEBI" id="CHEBI:537519"/>
        <dbReference type="EC" id="1.2.1.11"/>
    </reaction>
</comment>
<dbReference type="GO" id="GO:0004073">
    <property type="term" value="F:aspartate-semialdehyde dehydrogenase activity"/>
    <property type="evidence" value="ECO:0007669"/>
    <property type="project" value="UniProtKB-EC"/>
</dbReference>
<feature type="binding site" evidence="15">
    <location>
        <begin position="11"/>
        <end position="14"/>
    </location>
    <ligand>
        <name>NADP(+)</name>
        <dbReference type="ChEBI" id="CHEBI:58349"/>
    </ligand>
</feature>
<feature type="active site" description="Acyl-thioester intermediate" evidence="15">
    <location>
        <position position="128"/>
    </location>
</feature>
<feature type="active site" description="Proton acceptor" evidence="15">
    <location>
        <position position="235"/>
    </location>
</feature>
<dbReference type="SMART" id="SM00859">
    <property type="entry name" value="Semialdhyde_dh"/>
    <property type="match status" value="1"/>
</dbReference>
<protein>
    <recommendedName>
        <fullName evidence="6 15">Aspartate-semialdehyde dehydrogenase</fullName>
        <shortName evidence="15">ASA dehydrogenase</shortName>
        <shortName evidence="15">ASADH</shortName>
        <ecNumber evidence="6 15">1.2.1.11</ecNumber>
    </recommendedName>
    <alternativeName>
        <fullName evidence="15">Aspartate-beta-semialdehyde dehydrogenase</fullName>
    </alternativeName>
</protein>
<dbReference type="PANTHER" id="PTHR46278:SF2">
    <property type="entry name" value="ASPARTATE-SEMIALDEHYDE DEHYDROGENASE"/>
    <property type="match status" value="1"/>
</dbReference>
<name>A0ABY7QWW2_9FIRM</name>
<comment type="pathway">
    <text evidence="3 15">Amino-acid biosynthesis; L-threonine biosynthesis; L-threonine from L-aspartate: step 2/5.</text>
</comment>
<keyword evidence="11 15" id="KW-0560">Oxidoreductase</keyword>
<comment type="function">
    <text evidence="15">Catalyzes the NADPH-dependent formation of L-aspartate-semialdehyde (L-ASA) by the reductive dephosphorylation of L-aspartyl-4-phosphate.</text>
</comment>
<organism evidence="17 18">
    <name type="scientific">Peptoniphilus equinus</name>
    <dbReference type="NCBI Taxonomy" id="3016343"/>
    <lineage>
        <taxon>Bacteria</taxon>
        <taxon>Bacillati</taxon>
        <taxon>Bacillota</taxon>
        <taxon>Tissierellia</taxon>
        <taxon>Tissierellales</taxon>
        <taxon>Peptoniphilaceae</taxon>
        <taxon>Peptoniphilus</taxon>
    </lineage>
</organism>
<evidence type="ECO:0000313" key="17">
    <source>
        <dbReference type="EMBL" id="WBW50760.1"/>
    </source>
</evidence>
<reference evidence="17 18" key="1">
    <citation type="submission" date="2023-01" db="EMBL/GenBank/DDBJ databases">
        <authorList>
            <person name="Lee S.H."/>
            <person name="Jung H.S."/>
            <person name="Yun J.U."/>
        </authorList>
    </citation>
    <scope>NUCLEOTIDE SEQUENCE [LARGE SCALE GENOMIC DNA]</scope>
    <source>
        <strain evidence="17 18">CBA3646</strain>
    </source>
</reference>
<evidence type="ECO:0000259" key="16">
    <source>
        <dbReference type="SMART" id="SM00859"/>
    </source>
</evidence>
<evidence type="ECO:0000256" key="3">
    <source>
        <dbReference type="ARBA" id="ARBA00005097"/>
    </source>
</evidence>
<dbReference type="HAMAP" id="MF_02121">
    <property type="entry name" value="ASADH"/>
    <property type="match status" value="1"/>
</dbReference>
<keyword evidence="9 15" id="KW-0521">NADP</keyword>
<dbReference type="Pfam" id="PF01118">
    <property type="entry name" value="Semialdhyde_dh"/>
    <property type="match status" value="1"/>
</dbReference>
<comment type="similarity">
    <text evidence="4 15">Belongs to the aspartate-semialdehyde dehydrogenase family.</text>
</comment>
<dbReference type="NCBIfam" id="NF011456">
    <property type="entry name" value="PRK14874.1"/>
    <property type="match status" value="1"/>
</dbReference>
<evidence type="ECO:0000256" key="7">
    <source>
        <dbReference type="ARBA" id="ARBA00022605"/>
    </source>
</evidence>
<evidence type="ECO:0000256" key="9">
    <source>
        <dbReference type="ARBA" id="ARBA00022857"/>
    </source>
</evidence>
<evidence type="ECO:0000256" key="6">
    <source>
        <dbReference type="ARBA" id="ARBA00013120"/>
    </source>
</evidence>
<dbReference type="InterPro" id="IPR000534">
    <property type="entry name" value="Semialdehyde_DH_NAD-bd"/>
</dbReference>
<gene>
    <name evidence="15" type="primary">asd</name>
    <name evidence="17" type="ORF">O6R05_02385</name>
</gene>
<dbReference type="InterPro" id="IPR005986">
    <property type="entry name" value="Asp_semialdehyde_DH_beta"/>
</dbReference>
<evidence type="ECO:0000256" key="13">
    <source>
        <dbReference type="ARBA" id="ARBA00023167"/>
    </source>
</evidence>
<keyword evidence="10 15" id="KW-0220">Diaminopimelate biosynthesis</keyword>
<keyword evidence="13 15" id="KW-0486">Methionine biosynthesis</keyword>
<feature type="binding site" evidence="15">
    <location>
        <position position="101"/>
    </location>
    <ligand>
        <name>phosphate</name>
        <dbReference type="ChEBI" id="CHEBI:43474"/>
    </ligand>
</feature>
<evidence type="ECO:0000313" key="18">
    <source>
        <dbReference type="Proteomes" id="UP001210339"/>
    </source>
</evidence>